<feature type="signal peptide" evidence="1">
    <location>
        <begin position="1"/>
        <end position="18"/>
    </location>
</feature>
<evidence type="ECO:0000313" key="3">
    <source>
        <dbReference type="Proteomes" id="UP000274346"/>
    </source>
</evidence>
<evidence type="ECO:0000256" key="1">
    <source>
        <dbReference type="SAM" id="SignalP"/>
    </source>
</evidence>
<dbReference type="Proteomes" id="UP000274346">
    <property type="component" value="Chromosome"/>
</dbReference>
<dbReference type="AlphaFoldDB" id="A0A3P8M107"/>
<dbReference type="EMBL" id="LR131271">
    <property type="protein sequence ID" value="VDR27430.1"/>
    <property type="molecule type" value="Genomic_DNA"/>
</dbReference>
<accession>A0A3P8M107</accession>
<dbReference type="PROSITE" id="PS51257">
    <property type="entry name" value="PROKAR_LIPOPROTEIN"/>
    <property type="match status" value="1"/>
</dbReference>
<evidence type="ECO:0000313" key="2">
    <source>
        <dbReference type="EMBL" id="VDR27430.1"/>
    </source>
</evidence>
<protein>
    <recommendedName>
        <fullName evidence="4">Lipoprotein</fullName>
    </recommendedName>
</protein>
<feature type="chain" id="PRO_5018243980" description="Lipoprotein" evidence="1">
    <location>
        <begin position="19"/>
        <end position="189"/>
    </location>
</feature>
<organism evidence="2 3">
    <name type="scientific">Raoultella terrigena</name>
    <name type="common">Klebsiella terrigena</name>
    <dbReference type="NCBI Taxonomy" id="577"/>
    <lineage>
        <taxon>Bacteria</taxon>
        <taxon>Pseudomonadati</taxon>
        <taxon>Pseudomonadota</taxon>
        <taxon>Gammaproteobacteria</taxon>
        <taxon>Enterobacterales</taxon>
        <taxon>Enterobacteriaceae</taxon>
        <taxon>Klebsiella/Raoultella group</taxon>
        <taxon>Raoultella</taxon>
    </lineage>
</organism>
<name>A0A3P8M107_RAOTE</name>
<reference evidence="2 3" key="1">
    <citation type="submission" date="2018-12" db="EMBL/GenBank/DDBJ databases">
        <authorList>
            <consortium name="Pathogen Informatics"/>
        </authorList>
    </citation>
    <scope>NUCLEOTIDE SEQUENCE [LARGE SCALE GENOMIC DNA]</scope>
    <source>
        <strain evidence="2 3">NCTC13098</strain>
    </source>
</reference>
<proteinExistence type="predicted"/>
<evidence type="ECO:0008006" key="4">
    <source>
        <dbReference type="Google" id="ProtNLM"/>
    </source>
</evidence>
<dbReference type="KEGG" id="rtg:NCTC13098_03799"/>
<gene>
    <name evidence="2" type="ORF">NCTC13098_03799</name>
</gene>
<keyword evidence="1" id="KW-0732">Signal</keyword>
<sequence length="189" mass="20892">MLKYLLALAVAVLTGCTAAPNLPPTDTITKVKPISAGVIAVSNKYTYRFYRDGAPQEYQRYSSFYQRFNQVASGVRVNFAVEQHEVVAEYLVVLDKRKLDAAQQTILTNEYKATALDSEHLGVLFKASGYWTAGDPNELEESWRLSSPVVVSINDRTQTLSTLGTIALIPLVPLFPLYMMYGCATGPCI</sequence>